<dbReference type="KEGG" id="xap:XA3_17400"/>
<dbReference type="EMBL" id="AP026802">
    <property type="protein sequence ID" value="BDR59299.1"/>
    <property type="molecule type" value="Genomic_DNA"/>
</dbReference>
<dbReference type="InterPro" id="IPR011013">
    <property type="entry name" value="Gal_mutarotase_sf_dom"/>
</dbReference>
<evidence type="ECO:0000313" key="1">
    <source>
        <dbReference type="EMBL" id="BDR59299.1"/>
    </source>
</evidence>
<dbReference type="GO" id="GO:0030246">
    <property type="term" value="F:carbohydrate binding"/>
    <property type="evidence" value="ECO:0007669"/>
    <property type="project" value="InterPro"/>
</dbReference>
<evidence type="ECO:0000313" key="2">
    <source>
        <dbReference type="Proteomes" id="UP001321861"/>
    </source>
</evidence>
<dbReference type="Gene3D" id="2.70.98.10">
    <property type="match status" value="1"/>
</dbReference>
<dbReference type="Pfam" id="PF01263">
    <property type="entry name" value="Aldose_epim"/>
    <property type="match status" value="1"/>
</dbReference>
<organism evidence="1 2">
    <name type="scientific">Xylocopilactobacillus apicola</name>
    <dbReference type="NCBI Taxonomy" id="2932184"/>
    <lineage>
        <taxon>Bacteria</taxon>
        <taxon>Bacillati</taxon>
        <taxon>Bacillota</taxon>
        <taxon>Bacilli</taxon>
        <taxon>Lactobacillales</taxon>
        <taxon>Lactobacillaceae</taxon>
        <taxon>Xylocopilactobacillus</taxon>
    </lineage>
</organism>
<dbReference type="InterPro" id="IPR014718">
    <property type="entry name" value="GH-type_carb-bd"/>
</dbReference>
<dbReference type="InterPro" id="IPR008183">
    <property type="entry name" value="Aldose_1/G6P_1-epimerase"/>
</dbReference>
<dbReference type="RefSeq" id="WP_317635102.1">
    <property type="nucleotide sequence ID" value="NZ_AP026802.1"/>
</dbReference>
<protein>
    <submittedName>
        <fullName evidence="1">Galactose mutarotase</fullName>
    </submittedName>
</protein>
<dbReference type="CDD" id="cd09024">
    <property type="entry name" value="Aldose_epim_lacX"/>
    <property type="match status" value="1"/>
</dbReference>
<dbReference type="InterPro" id="IPR037481">
    <property type="entry name" value="LacX"/>
</dbReference>
<dbReference type="SUPFAM" id="SSF74650">
    <property type="entry name" value="Galactose mutarotase-like"/>
    <property type="match status" value="1"/>
</dbReference>
<keyword evidence="2" id="KW-1185">Reference proteome</keyword>
<dbReference type="GO" id="GO:0005975">
    <property type="term" value="P:carbohydrate metabolic process"/>
    <property type="evidence" value="ECO:0007669"/>
    <property type="project" value="InterPro"/>
</dbReference>
<gene>
    <name evidence="1" type="ORF">XA3_17400</name>
</gene>
<name>A0AAU9DT62_9LACO</name>
<dbReference type="PANTHER" id="PTHR11122:SF13">
    <property type="entry name" value="GLUCOSE-6-PHOSPHATE 1-EPIMERASE"/>
    <property type="match status" value="1"/>
</dbReference>
<dbReference type="Proteomes" id="UP001321861">
    <property type="component" value="Chromosome"/>
</dbReference>
<dbReference type="AlphaFoldDB" id="A0AAU9DT62"/>
<dbReference type="GO" id="GO:0016853">
    <property type="term" value="F:isomerase activity"/>
    <property type="evidence" value="ECO:0007669"/>
    <property type="project" value="InterPro"/>
</dbReference>
<reference evidence="1 2" key="1">
    <citation type="journal article" date="2023" name="Microbiol. Spectr.">
        <title>Symbiosis of Carpenter Bees with Uncharacterized Lactic Acid Bacteria Showing NAD Auxotrophy.</title>
        <authorList>
            <person name="Kawasaki S."/>
            <person name="Ozawa K."/>
            <person name="Mori T."/>
            <person name="Yamamoto A."/>
            <person name="Ito M."/>
            <person name="Ohkuma M."/>
            <person name="Sakamoto M."/>
            <person name="Matsutani M."/>
        </authorList>
    </citation>
    <scope>NUCLEOTIDE SEQUENCE [LARGE SCALE GENOMIC DNA]</scope>
    <source>
        <strain evidence="1 2">XA3</strain>
    </source>
</reference>
<accession>A0AAU9DT62</accession>
<proteinExistence type="predicted"/>
<dbReference type="PANTHER" id="PTHR11122">
    <property type="entry name" value="APOSPORY-ASSOCIATED PROTEIN C-RELATED"/>
    <property type="match status" value="1"/>
</dbReference>
<sequence length="296" mass="33889">MFTIENENFRATINQTGAELQSVQNKKQDNYEYIWNDQSGKFWHRHSPILFPAAGRSNNDQYELNGKIYPMMQHGFARDYPWKVTNQTTEQITFELHENADSLKIYPFKFTLAVTYQLNDQGLNVSTKVTNNTEQEMPFALGFHPAFNTFTRSDGSFDDYSLTLEPVNGNIKFFAPGTAPFINGQIEDLKESDGNQIPLTHELLDDGFVLIANTEIDKSTLSTPNHERSVTIECGNFPYLNVWSQEHANAPFICVEPFAGLPDIESDQPTDWYHKKGNSIVKPNETTELHFQIDFK</sequence>